<feature type="region of interest" description="Disordered" evidence="3">
    <location>
        <begin position="178"/>
        <end position="251"/>
    </location>
</feature>
<dbReference type="InterPro" id="IPR001650">
    <property type="entry name" value="Helicase_C-like"/>
</dbReference>
<dbReference type="Pfam" id="PF00271">
    <property type="entry name" value="Helicase_C"/>
    <property type="match status" value="1"/>
</dbReference>
<dbReference type="GO" id="GO:0043138">
    <property type="term" value="F:3'-5' DNA helicase activity"/>
    <property type="evidence" value="ECO:0007669"/>
    <property type="project" value="TreeGrafter"/>
</dbReference>
<accession>F2TYE6</accession>
<dbReference type="Pfam" id="PF09369">
    <property type="entry name" value="MZB"/>
    <property type="match status" value="1"/>
</dbReference>
<feature type="compositionally biased region" description="Polar residues" evidence="3">
    <location>
        <begin position="189"/>
        <end position="200"/>
    </location>
</feature>
<dbReference type="InterPro" id="IPR018973">
    <property type="entry name" value="MZB"/>
</dbReference>
<dbReference type="SUPFAM" id="SSF52540">
    <property type="entry name" value="P-loop containing nucleoside triphosphate hydrolases"/>
    <property type="match status" value="2"/>
</dbReference>
<keyword evidence="2" id="KW-0067">ATP-binding</keyword>
<dbReference type="Pfam" id="PF00270">
    <property type="entry name" value="DEAD"/>
    <property type="match status" value="1"/>
</dbReference>
<sequence>MTKKTQRGAGSGGGGGQGRRRKKKEKEKLDFGASGWPAWCQQLLSVQEKVESVAAFLNRRHMVLDADVIARTAGCDKHDIARIVAMLPEQLELRWKTTIANSADDSYAGFMGPPTSSSSSTTHPARPTPLQLVPKMKRPFTKGSTMARQRALVTAMHKHIANQHQEFLDAISTLGGRDDDDAATRGAPSDSTAGDLTSPAQFHPDFDLSSLPPPLPAVVESIEEQEKREAEESKTASVQYTNYTGDYRATPPAQFDPKEILDHLLRLPLAKGHSLHVETLPARAPVFGELERPLPSPLQHTLADLGIQRLFSHQAEGVNAARDGAHVMISTATSSGKSLVYHLPTMEALLSDPHNTVALYIFPTKALAQDQLRSLREFVGAGWLGDAVRADCLDADTPARAREDVKSAANIILTNPDLLHATLLPRHRDWHRIFRSLRFVVIDEAHMYRGAFGSHVSLVIRRLLRICRHYGNTSVQFICSTATLANPRQHFGQLIPLIYPHRSRVCVVDNDGSPSGSRVFVLWNPVRNDNSTVDGSADVFHPPEIATAAASATAETTTSTHTAHGAHAAVPCTDVQRPVPLHPPILPSPPPSSSSSSTTASSSSSSKSSSSSTTASKPPSSLFRAGQAPPSPKRAHVSTPSTRTRAAPATAQSDSVPPLSSPPASSSSVLLPPPHTTSHARVPTAGDSERHISSAILQAALILSALVKQHVRTLAFAKVRKVTELVLKYTRHDLKHTAPQLVARVKSYRAGYTKEERRAIERALFAGKILGTTATNALELGVDIGSLDATILLGFPGSIASMWQQAGRSGRGTHDALTILILFNSPLDQYYHRHPTQLFARKYEAAVCDPRNPYVLREHLVCAAAELPLALLPTHIDTTTRLLGADVVGEEANFMDRCTLDEYTRAFPAMEDLLLFGGTAPALVHTLEDSDIVLQTREGFTIRAMDARPSLTVSLRSVDQEAFAVYEIPGMKKIDEVGPRHAIFELYEGAIFLHQGHTFLITHYDRDELVAHAKPVKVDYFTRQRDFSNIDVINVLKRDPERNAFWGSVQVSVSVYGYHKIRERTLEFFETVPLVLDPWEYKSRGCWIDIHPSVKYRLLAEGLDVTASIHAANHVIKNSVPVYVLCDLGDIDCEHSSPLQLRARPLRLVLYDTKPGGIGVCFAAYEMVHQIAQTALELVRDCPCSSGCPGCIHDFACSEYNQCTSKAGAHIVLEDICLQMAKQKCQQQQQQQQPASSAGKEDRGGTTMQRGSAHD</sequence>
<feature type="compositionally biased region" description="Low complexity" evidence="3">
    <location>
        <begin position="593"/>
        <end position="621"/>
    </location>
</feature>
<feature type="compositionally biased region" description="Low complexity" evidence="3">
    <location>
        <begin position="113"/>
        <end position="129"/>
    </location>
</feature>
<dbReference type="InParanoid" id="F2TYE6"/>
<feature type="compositionally biased region" description="Pro residues" evidence="3">
    <location>
        <begin position="580"/>
        <end position="592"/>
    </location>
</feature>
<feature type="region of interest" description="Disordered" evidence="3">
    <location>
        <begin position="1"/>
        <end position="29"/>
    </location>
</feature>
<proteinExistence type="predicted"/>
<dbReference type="GeneID" id="16078174"/>
<dbReference type="SMART" id="SM00490">
    <property type="entry name" value="HELICc"/>
    <property type="match status" value="1"/>
</dbReference>
<organism evidence="7">
    <name type="scientific">Salpingoeca rosetta (strain ATCC 50818 / BSB-021)</name>
    <dbReference type="NCBI Taxonomy" id="946362"/>
    <lineage>
        <taxon>Eukaryota</taxon>
        <taxon>Choanoflagellata</taxon>
        <taxon>Craspedida</taxon>
        <taxon>Salpingoecidae</taxon>
        <taxon>Salpingoeca</taxon>
    </lineage>
</organism>
<protein>
    <recommendedName>
        <fullName evidence="8">DEAD/DEAH box helicase</fullName>
    </recommendedName>
</protein>
<dbReference type="InterPro" id="IPR014001">
    <property type="entry name" value="Helicase_ATP-bd"/>
</dbReference>
<evidence type="ECO:0000259" key="4">
    <source>
        <dbReference type="PROSITE" id="PS51192"/>
    </source>
</evidence>
<dbReference type="PROSITE" id="PS51194">
    <property type="entry name" value="HELICASE_CTER"/>
    <property type="match status" value="1"/>
</dbReference>
<dbReference type="RefSeq" id="XP_004997578.1">
    <property type="nucleotide sequence ID" value="XM_004997521.1"/>
</dbReference>
<feature type="region of interest" description="Disordered" evidence="3">
    <location>
        <begin position="575"/>
        <end position="687"/>
    </location>
</feature>
<dbReference type="GO" id="GO:0003676">
    <property type="term" value="F:nucleic acid binding"/>
    <property type="evidence" value="ECO:0007669"/>
    <property type="project" value="InterPro"/>
</dbReference>
<dbReference type="KEGG" id="sre:PTSG_01598"/>
<dbReference type="AlphaFoldDB" id="F2TYE6"/>
<dbReference type="OrthoDB" id="18781at2759"/>
<feature type="compositionally biased region" description="Basic and acidic residues" evidence="3">
    <location>
        <begin position="224"/>
        <end position="234"/>
    </location>
</feature>
<feature type="region of interest" description="Disordered" evidence="3">
    <location>
        <begin position="107"/>
        <end position="130"/>
    </location>
</feature>
<gene>
    <name evidence="6" type="ORF">PTSG_01598</name>
</gene>
<dbReference type="CDD" id="cd18797">
    <property type="entry name" value="SF2_C_Hrq"/>
    <property type="match status" value="1"/>
</dbReference>
<evidence type="ECO:0000256" key="1">
    <source>
        <dbReference type="ARBA" id="ARBA00022741"/>
    </source>
</evidence>
<dbReference type="PANTHER" id="PTHR47957:SF3">
    <property type="entry name" value="ATP-DEPENDENT HELICASE HRQ1"/>
    <property type="match status" value="1"/>
</dbReference>
<dbReference type="GO" id="GO:0005524">
    <property type="term" value="F:ATP binding"/>
    <property type="evidence" value="ECO:0007669"/>
    <property type="project" value="UniProtKB-KW"/>
</dbReference>
<dbReference type="eggNOG" id="KOG4150">
    <property type="taxonomic scope" value="Eukaryota"/>
</dbReference>
<feature type="compositionally biased region" description="Polar residues" evidence="3">
    <location>
        <begin position="1246"/>
        <end position="1255"/>
    </location>
</feature>
<evidence type="ECO:0000313" key="6">
    <source>
        <dbReference type="EMBL" id="EGD78620.1"/>
    </source>
</evidence>
<dbReference type="PROSITE" id="PS51192">
    <property type="entry name" value="HELICASE_ATP_BIND_1"/>
    <property type="match status" value="1"/>
</dbReference>
<dbReference type="InterPro" id="IPR011545">
    <property type="entry name" value="DEAD/DEAH_box_helicase_dom"/>
</dbReference>
<dbReference type="GO" id="GO:0005634">
    <property type="term" value="C:nucleus"/>
    <property type="evidence" value="ECO:0007669"/>
    <property type="project" value="TreeGrafter"/>
</dbReference>
<feature type="region of interest" description="Disordered" evidence="3">
    <location>
        <begin position="1228"/>
        <end position="1255"/>
    </location>
</feature>
<dbReference type="PANTHER" id="PTHR47957">
    <property type="entry name" value="ATP-DEPENDENT HELICASE HRQ1"/>
    <property type="match status" value="1"/>
</dbReference>
<dbReference type="EMBL" id="GL832957">
    <property type="protein sequence ID" value="EGD78620.1"/>
    <property type="molecule type" value="Genomic_DNA"/>
</dbReference>
<evidence type="ECO:0008006" key="8">
    <source>
        <dbReference type="Google" id="ProtNLM"/>
    </source>
</evidence>
<feature type="domain" description="Helicase C-terminal" evidence="5">
    <location>
        <begin position="701"/>
        <end position="854"/>
    </location>
</feature>
<dbReference type="GO" id="GO:0006289">
    <property type="term" value="P:nucleotide-excision repair"/>
    <property type="evidence" value="ECO:0007669"/>
    <property type="project" value="TreeGrafter"/>
</dbReference>
<feature type="compositionally biased region" description="Low complexity" evidence="3">
    <location>
        <begin position="638"/>
        <end position="670"/>
    </location>
</feature>
<dbReference type="Proteomes" id="UP000007799">
    <property type="component" value="Unassembled WGS sequence"/>
</dbReference>
<evidence type="ECO:0000259" key="5">
    <source>
        <dbReference type="PROSITE" id="PS51194"/>
    </source>
</evidence>
<name>F2TYE6_SALR5</name>
<evidence type="ECO:0000256" key="2">
    <source>
        <dbReference type="ARBA" id="ARBA00022840"/>
    </source>
</evidence>
<dbReference type="SMART" id="SM00487">
    <property type="entry name" value="DEXDc"/>
    <property type="match status" value="1"/>
</dbReference>
<dbReference type="GO" id="GO:0036297">
    <property type="term" value="P:interstrand cross-link repair"/>
    <property type="evidence" value="ECO:0007669"/>
    <property type="project" value="TreeGrafter"/>
</dbReference>
<dbReference type="OMA" id="CQIILTN"/>
<feature type="domain" description="Helicase ATP-binding" evidence="4">
    <location>
        <begin position="318"/>
        <end position="502"/>
    </location>
</feature>
<feature type="compositionally biased region" description="Polar residues" evidence="3">
    <location>
        <begin position="235"/>
        <end position="244"/>
    </location>
</feature>
<reference evidence="6" key="1">
    <citation type="submission" date="2009-08" db="EMBL/GenBank/DDBJ databases">
        <title>Annotation of Salpingoeca rosetta.</title>
        <authorList>
            <consortium name="The Broad Institute Genome Sequencing Platform"/>
            <person name="Russ C."/>
            <person name="Cuomo C."/>
            <person name="Burger G."/>
            <person name="Gray M.W."/>
            <person name="Holland P.W.H."/>
            <person name="King N."/>
            <person name="Lang F.B.F."/>
            <person name="Roger A.J."/>
            <person name="Ruiz-Trillo I."/>
            <person name="Young S.K."/>
            <person name="Zeng Q."/>
            <person name="Gargeya S."/>
            <person name="Alvarado L."/>
            <person name="Berlin A."/>
            <person name="Chapman S.B."/>
            <person name="Chen Z."/>
            <person name="Freedman E."/>
            <person name="Gellesch M."/>
            <person name="Goldberg J."/>
            <person name="Griggs A."/>
            <person name="Gujja S."/>
            <person name="Heilman E."/>
            <person name="Heiman D."/>
            <person name="Howarth C."/>
            <person name="Mehta T."/>
            <person name="Neiman D."/>
            <person name="Pearson M."/>
            <person name="Roberts A."/>
            <person name="Saif S."/>
            <person name="Shea T."/>
            <person name="Shenoy N."/>
            <person name="Sisk P."/>
            <person name="Stolte C."/>
            <person name="Sykes S."/>
            <person name="White J."/>
            <person name="Yandava C."/>
            <person name="Haas B."/>
            <person name="Nusbaum C."/>
            <person name="Birren B."/>
        </authorList>
    </citation>
    <scope>NUCLEOTIDE SEQUENCE [LARGE SCALE GENOMIC DNA]</scope>
    <source>
        <strain evidence="6">ATCC 50818</strain>
    </source>
</reference>
<evidence type="ECO:0000313" key="7">
    <source>
        <dbReference type="Proteomes" id="UP000007799"/>
    </source>
</evidence>
<dbReference type="InterPro" id="IPR027417">
    <property type="entry name" value="P-loop_NTPase"/>
</dbReference>
<keyword evidence="1" id="KW-0547">Nucleotide-binding</keyword>
<evidence type="ECO:0000256" key="3">
    <source>
        <dbReference type="SAM" id="MobiDB-lite"/>
    </source>
</evidence>
<dbReference type="Gene3D" id="3.40.50.300">
    <property type="entry name" value="P-loop containing nucleotide triphosphate hydrolases"/>
    <property type="match status" value="2"/>
</dbReference>
<dbReference type="CDD" id="cd17923">
    <property type="entry name" value="DEXHc_Hrq1-like"/>
    <property type="match status" value="1"/>
</dbReference>
<keyword evidence="7" id="KW-1185">Reference proteome</keyword>